<dbReference type="Proteomes" id="UP000053144">
    <property type="component" value="Chromosome 7"/>
</dbReference>
<evidence type="ECO:0000313" key="6">
    <source>
        <dbReference type="Proteomes" id="UP000053144"/>
    </source>
</evidence>
<evidence type="ECO:0000256" key="3">
    <source>
        <dbReference type="ARBA" id="ARBA00023014"/>
    </source>
</evidence>
<dbReference type="STRING" id="3914.A0A0L9UZJ5"/>
<reference evidence="6" key="1">
    <citation type="journal article" date="2015" name="Proc. Natl. Acad. Sci. U.S.A.">
        <title>Genome sequencing of adzuki bean (Vigna angularis) provides insight into high starch and low fat accumulation and domestication.</title>
        <authorList>
            <person name="Yang K."/>
            <person name="Tian Z."/>
            <person name="Chen C."/>
            <person name="Luo L."/>
            <person name="Zhao B."/>
            <person name="Wang Z."/>
            <person name="Yu L."/>
            <person name="Li Y."/>
            <person name="Sun Y."/>
            <person name="Li W."/>
            <person name="Chen Y."/>
            <person name="Li Y."/>
            <person name="Zhang Y."/>
            <person name="Ai D."/>
            <person name="Zhao J."/>
            <person name="Shang C."/>
            <person name="Ma Y."/>
            <person name="Wu B."/>
            <person name="Wang M."/>
            <person name="Gao L."/>
            <person name="Sun D."/>
            <person name="Zhang P."/>
            <person name="Guo F."/>
            <person name="Wang W."/>
            <person name="Li Y."/>
            <person name="Wang J."/>
            <person name="Varshney R.K."/>
            <person name="Wang J."/>
            <person name="Ling H.Q."/>
            <person name="Wan P."/>
        </authorList>
    </citation>
    <scope>NUCLEOTIDE SEQUENCE</scope>
    <source>
        <strain evidence="6">cv. Jingnong 6</strain>
    </source>
</reference>
<gene>
    <name evidence="5" type="ORF">LR48_Vigan07g199900</name>
</gene>
<name>A0A0L9UZJ5_PHAAN</name>
<dbReference type="SUPFAM" id="SSF53732">
    <property type="entry name" value="Aconitase iron-sulfur domain"/>
    <property type="match status" value="1"/>
</dbReference>
<evidence type="ECO:0000313" key="5">
    <source>
        <dbReference type="EMBL" id="KOM48295.1"/>
    </source>
</evidence>
<dbReference type="GO" id="GO:0051536">
    <property type="term" value="F:iron-sulfur cluster binding"/>
    <property type="evidence" value="ECO:0007669"/>
    <property type="project" value="UniProtKB-KW"/>
</dbReference>
<keyword evidence="3" id="KW-0411">Iron-sulfur</keyword>
<protein>
    <recommendedName>
        <fullName evidence="4">Aconitase/3-isopropylmalate dehydratase large subunit alpha/beta/alpha domain-containing protein</fullName>
    </recommendedName>
</protein>
<dbReference type="Pfam" id="PF00330">
    <property type="entry name" value="Aconitase"/>
    <property type="match status" value="1"/>
</dbReference>
<evidence type="ECO:0000256" key="2">
    <source>
        <dbReference type="ARBA" id="ARBA00023004"/>
    </source>
</evidence>
<dbReference type="InterPro" id="IPR001030">
    <property type="entry name" value="Acoase/IPM_deHydtase_lsu_aba"/>
</dbReference>
<sequence length="285" mass="31483">MFGESGVGVFKVNLEYLGRVDFNNEGLLYPDSVVETDSHITMIDGLGVAGWGVRGIESDAVMLGQFDVRCRLPLFKTLVLIQDARPHSGRSSSFRTLVLTRTLVLAPRCLHLLRTFVHALLVHDARPFSSLPRSLRTDVLALLVRGARPRYLARGARPHYFSTFVVVSLCSRRSSSFRTLVLAPRCLHLLRTFVHALLVHDARPFSSLPRSLRTDVLALLVRGARPRYLARGARPHYLLPRSLGLPSLRTFVLSPLPPISSSLVHSPGPNSLGTIISTVVVLAKC</sequence>
<dbReference type="PRINTS" id="PR00415">
    <property type="entry name" value="ACONITASE"/>
</dbReference>
<dbReference type="InterPro" id="IPR036008">
    <property type="entry name" value="Aconitase_4Fe-4S_dom"/>
</dbReference>
<dbReference type="Gramene" id="KOM48295">
    <property type="protein sequence ID" value="KOM48295"/>
    <property type="gene ID" value="LR48_Vigan07g199900"/>
</dbReference>
<dbReference type="GO" id="GO:0046872">
    <property type="term" value="F:metal ion binding"/>
    <property type="evidence" value="ECO:0007669"/>
    <property type="project" value="UniProtKB-KW"/>
</dbReference>
<proteinExistence type="predicted"/>
<feature type="domain" description="Aconitase/3-isopropylmalate dehydratase large subunit alpha/beta/alpha" evidence="4">
    <location>
        <begin position="11"/>
        <end position="65"/>
    </location>
</feature>
<dbReference type="AlphaFoldDB" id="A0A0L9UZJ5"/>
<evidence type="ECO:0000256" key="1">
    <source>
        <dbReference type="ARBA" id="ARBA00022723"/>
    </source>
</evidence>
<dbReference type="Gene3D" id="3.30.499.10">
    <property type="entry name" value="Aconitase, domain 3"/>
    <property type="match status" value="1"/>
</dbReference>
<accession>A0A0L9UZJ5</accession>
<keyword evidence="1" id="KW-0479">Metal-binding</keyword>
<keyword evidence="2" id="KW-0408">Iron</keyword>
<evidence type="ECO:0000259" key="4">
    <source>
        <dbReference type="Pfam" id="PF00330"/>
    </source>
</evidence>
<organism evidence="5 6">
    <name type="scientific">Phaseolus angularis</name>
    <name type="common">Azuki bean</name>
    <name type="synonym">Vigna angularis</name>
    <dbReference type="NCBI Taxonomy" id="3914"/>
    <lineage>
        <taxon>Eukaryota</taxon>
        <taxon>Viridiplantae</taxon>
        <taxon>Streptophyta</taxon>
        <taxon>Embryophyta</taxon>
        <taxon>Tracheophyta</taxon>
        <taxon>Spermatophyta</taxon>
        <taxon>Magnoliopsida</taxon>
        <taxon>eudicotyledons</taxon>
        <taxon>Gunneridae</taxon>
        <taxon>Pentapetalae</taxon>
        <taxon>rosids</taxon>
        <taxon>fabids</taxon>
        <taxon>Fabales</taxon>
        <taxon>Fabaceae</taxon>
        <taxon>Papilionoideae</taxon>
        <taxon>50 kb inversion clade</taxon>
        <taxon>NPAAA clade</taxon>
        <taxon>indigoferoid/millettioid clade</taxon>
        <taxon>Phaseoleae</taxon>
        <taxon>Vigna</taxon>
    </lineage>
</organism>
<dbReference type="EMBL" id="CM003377">
    <property type="protein sequence ID" value="KOM48295.1"/>
    <property type="molecule type" value="Genomic_DNA"/>
</dbReference>
<dbReference type="InterPro" id="IPR006249">
    <property type="entry name" value="Aconitase/IRP2"/>
</dbReference>
<dbReference type="PANTHER" id="PTHR11670">
    <property type="entry name" value="ACONITASE/IRON-RESPONSIVE ELEMENT FAMILY MEMBER"/>
    <property type="match status" value="1"/>
</dbReference>
<dbReference type="InterPro" id="IPR015931">
    <property type="entry name" value="Acnase/IPM_dHydase_lsu_aba_1/3"/>
</dbReference>